<proteinExistence type="inferred from homology"/>
<feature type="non-terminal residue" evidence="11">
    <location>
        <position position="453"/>
    </location>
</feature>
<dbReference type="Pfam" id="PF00067">
    <property type="entry name" value="p450"/>
    <property type="match status" value="1"/>
</dbReference>
<dbReference type="PRINTS" id="PR00385">
    <property type="entry name" value="P450"/>
</dbReference>
<dbReference type="InterPro" id="IPR036396">
    <property type="entry name" value="Cyt_P450_sf"/>
</dbReference>
<keyword evidence="6 8" id="KW-0408">Iron</keyword>
<keyword evidence="9" id="KW-0812">Transmembrane</keyword>
<accession>A0ABM1N1Y0</accession>
<protein>
    <submittedName>
        <fullName evidence="11">Probable cytochrome P450 49a1</fullName>
    </submittedName>
</protein>
<dbReference type="RefSeq" id="XP_017780830.1">
    <property type="nucleotide sequence ID" value="XM_017925341.1"/>
</dbReference>
<reference evidence="11" key="1">
    <citation type="submission" date="2025-08" db="UniProtKB">
        <authorList>
            <consortium name="RefSeq"/>
        </authorList>
    </citation>
    <scope>IDENTIFICATION</scope>
    <source>
        <tissue evidence="11">Whole Larva</tissue>
    </source>
</reference>
<evidence type="ECO:0000313" key="11">
    <source>
        <dbReference type="RefSeq" id="XP_017780830.1"/>
    </source>
</evidence>
<feature type="transmembrane region" description="Helical" evidence="9">
    <location>
        <begin position="280"/>
        <end position="300"/>
    </location>
</feature>
<evidence type="ECO:0000256" key="5">
    <source>
        <dbReference type="ARBA" id="ARBA00023002"/>
    </source>
</evidence>
<dbReference type="CDD" id="cd11054">
    <property type="entry name" value="CYP24A1-like"/>
    <property type="match status" value="1"/>
</dbReference>
<keyword evidence="10" id="KW-1185">Reference proteome</keyword>
<name>A0ABM1N1Y0_NICVS</name>
<dbReference type="Proteomes" id="UP000695000">
    <property type="component" value="Unplaced"/>
</dbReference>
<evidence type="ECO:0000256" key="4">
    <source>
        <dbReference type="ARBA" id="ARBA00022723"/>
    </source>
</evidence>
<organism evidence="10 11">
    <name type="scientific">Nicrophorus vespilloides</name>
    <name type="common">Boreal carrion beetle</name>
    <dbReference type="NCBI Taxonomy" id="110193"/>
    <lineage>
        <taxon>Eukaryota</taxon>
        <taxon>Metazoa</taxon>
        <taxon>Ecdysozoa</taxon>
        <taxon>Arthropoda</taxon>
        <taxon>Hexapoda</taxon>
        <taxon>Insecta</taxon>
        <taxon>Pterygota</taxon>
        <taxon>Neoptera</taxon>
        <taxon>Endopterygota</taxon>
        <taxon>Coleoptera</taxon>
        <taxon>Polyphaga</taxon>
        <taxon>Staphyliniformia</taxon>
        <taxon>Silphidae</taxon>
        <taxon>Nicrophorinae</taxon>
        <taxon>Nicrophorus</taxon>
    </lineage>
</organism>
<sequence length="453" mass="51514">MHCGIMSGFIKTARKFSEIPSPTTLPLLGHTHLFIPGGTYTSEKLSEAVVDLGRRWGPIFRLNLGGTQMVVTLNANDAKAIYRAEGKFPRRPTFEALMHYRRKRFNSVGVVPGSGPEWQHFRKGIAPLLNQNIVNKYTKQLYNIGNNLVNYIGRNRNKDNILHDLFQHSMLYAIDCISIVSTSKQTSCLEENGKNESEKIIKASKDFMEGLYETLMGPPIWKFIKTSGYKKLESSHEIIYNLIRKEFNSSNIDESNIFLWKLCKDKQFSRDDASMIAVEVFLGGIDAIATTLAFTLYFLAKNENVQKIARKDLDGQYLKACVKETLRLRMTAGANSRFIAEDAIISGYSVPKDTLVLLFSSVTGQSEEYFNDSKSYIPERWLKPVHPFASLPFGIGPRMCPGRRYAETELQIALKQILKSYNVRLANKDDSDIGMVYRMNRIPERSINIKFIN</sequence>
<dbReference type="PANTHER" id="PTHR24279:SF120">
    <property type="entry name" value="CYTOCHROME P450"/>
    <property type="match status" value="1"/>
</dbReference>
<dbReference type="Gene3D" id="1.10.630.10">
    <property type="entry name" value="Cytochrome P450"/>
    <property type="match status" value="1"/>
</dbReference>
<dbReference type="GeneID" id="108565747"/>
<dbReference type="PANTHER" id="PTHR24279">
    <property type="entry name" value="CYTOCHROME P450"/>
    <property type="match status" value="1"/>
</dbReference>
<dbReference type="SUPFAM" id="SSF48264">
    <property type="entry name" value="Cytochrome P450"/>
    <property type="match status" value="1"/>
</dbReference>
<keyword evidence="9" id="KW-1133">Transmembrane helix</keyword>
<evidence type="ECO:0000256" key="8">
    <source>
        <dbReference type="RuleBase" id="RU000461"/>
    </source>
</evidence>
<dbReference type="InterPro" id="IPR017972">
    <property type="entry name" value="Cyt_P450_CS"/>
</dbReference>
<keyword evidence="5 8" id="KW-0560">Oxidoreductase</keyword>
<dbReference type="PROSITE" id="PS00086">
    <property type="entry name" value="CYTOCHROME_P450"/>
    <property type="match status" value="1"/>
</dbReference>
<dbReference type="InterPro" id="IPR050479">
    <property type="entry name" value="CYP11_CYP27_families"/>
</dbReference>
<dbReference type="InterPro" id="IPR001128">
    <property type="entry name" value="Cyt_P450"/>
</dbReference>
<evidence type="ECO:0000256" key="3">
    <source>
        <dbReference type="ARBA" id="ARBA00022617"/>
    </source>
</evidence>
<gene>
    <name evidence="11" type="primary">LOC108565747</name>
</gene>
<keyword evidence="4 8" id="KW-0479">Metal-binding</keyword>
<keyword evidence="9" id="KW-0472">Membrane</keyword>
<evidence type="ECO:0000256" key="9">
    <source>
        <dbReference type="SAM" id="Phobius"/>
    </source>
</evidence>
<keyword evidence="3 8" id="KW-0349">Heme</keyword>
<evidence type="ECO:0000256" key="7">
    <source>
        <dbReference type="ARBA" id="ARBA00023033"/>
    </source>
</evidence>
<dbReference type="PRINTS" id="PR00463">
    <property type="entry name" value="EP450I"/>
</dbReference>
<dbReference type="InterPro" id="IPR002401">
    <property type="entry name" value="Cyt_P450_E_grp-I"/>
</dbReference>
<evidence type="ECO:0000313" key="10">
    <source>
        <dbReference type="Proteomes" id="UP000695000"/>
    </source>
</evidence>
<keyword evidence="7 8" id="KW-0503">Monooxygenase</keyword>
<comment type="cofactor">
    <cofactor evidence="1">
        <name>heme</name>
        <dbReference type="ChEBI" id="CHEBI:30413"/>
    </cofactor>
</comment>
<evidence type="ECO:0000256" key="6">
    <source>
        <dbReference type="ARBA" id="ARBA00023004"/>
    </source>
</evidence>
<comment type="similarity">
    <text evidence="2 8">Belongs to the cytochrome P450 family.</text>
</comment>
<evidence type="ECO:0000256" key="2">
    <source>
        <dbReference type="ARBA" id="ARBA00010617"/>
    </source>
</evidence>
<evidence type="ECO:0000256" key="1">
    <source>
        <dbReference type="ARBA" id="ARBA00001971"/>
    </source>
</evidence>